<dbReference type="GO" id="GO:0003777">
    <property type="term" value="F:microtubule motor activity"/>
    <property type="evidence" value="ECO:0007669"/>
    <property type="project" value="InterPro"/>
</dbReference>
<feature type="signal peptide" evidence="6">
    <location>
        <begin position="1"/>
        <end position="16"/>
    </location>
</feature>
<dbReference type="PANTHER" id="PTHR47972:SF45">
    <property type="entry name" value="PROTEIN CLARET SEGREGATIONAL"/>
    <property type="match status" value="1"/>
</dbReference>
<feature type="compositionally biased region" description="Polar residues" evidence="5">
    <location>
        <begin position="76"/>
        <end position="85"/>
    </location>
</feature>
<dbReference type="GO" id="GO:0005524">
    <property type="term" value="F:ATP binding"/>
    <property type="evidence" value="ECO:0007669"/>
    <property type="project" value="UniProtKB-KW"/>
</dbReference>
<dbReference type="SUPFAM" id="SSF52540">
    <property type="entry name" value="P-loop containing nucleoside triphosphate hydrolases"/>
    <property type="match status" value="1"/>
</dbReference>
<dbReference type="Gene3D" id="3.40.850.10">
    <property type="entry name" value="Kinesin motor domain"/>
    <property type="match status" value="1"/>
</dbReference>
<evidence type="ECO:0000256" key="1">
    <source>
        <dbReference type="ARBA" id="ARBA00022701"/>
    </source>
</evidence>
<keyword evidence="1" id="KW-0493">Microtubule</keyword>
<dbReference type="Proteomes" id="UP000245207">
    <property type="component" value="Unassembled WGS sequence"/>
</dbReference>
<dbReference type="InterPro" id="IPR027417">
    <property type="entry name" value="P-loop_NTPase"/>
</dbReference>
<dbReference type="PANTHER" id="PTHR47972">
    <property type="entry name" value="KINESIN-LIKE PROTEIN KLP-3"/>
    <property type="match status" value="1"/>
</dbReference>
<evidence type="ECO:0000256" key="2">
    <source>
        <dbReference type="ARBA" id="ARBA00022741"/>
    </source>
</evidence>
<dbReference type="InterPro" id="IPR027640">
    <property type="entry name" value="Kinesin-like_fam"/>
</dbReference>
<name>A0A2U1KZG1_ARTAN</name>
<evidence type="ECO:0000256" key="6">
    <source>
        <dbReference type="SAM" id="SignalP"/>
    </source>
</evidence>
<proteinExistence type="predicted"/>
<keyword evidence="6" id="KW-0732">Signal</keyword>
<evidence type="ECO:0000313" key="7">
    <source>
        <dbReference type="EMBL" id="PWA42152.1"/>
    </source>
</evidence>
<keyword evidence="8" id="KW-1185">Reference proteome</keyword>
<dbReference type="STRING" id="35608.A0A2U1KZG1"/>
<comment type="caution">
    <text evidence="7">The sequence shown here is derived from an EMBL/GenBank/DDBJ whole genome shotgun (WGS) entry which is preliminary data.</text>
</comment>
<dbReference type="GO" id="GO:0005874">
    <property type="term" value="C:microtubule"/>
    <property type="evidence" value="ECO:0007669"/>
    <property type="project" value="UniProtKB-KW"/>
</dbReference>
<reference evidence="7 8" key="1">
    <citation type="journal article" date="2018" name="Mol. Plant">
        <title>The genome of Artemisia annua provides insight into the evolution of Asteraceae family and artemisinin biosynthesis.</title>
        <authorList>
            <person name="Shen Q."/>
            <person name="Zhang L."/>
            <person name="Liao Z."/>
            <person name="Wang S."/>
            <person name="Yan T."/>
            <person name="Shi P."/>
            <person name="Liu M."/>
            <person name="Fu X."/>
            <person name="Pan Q."/>
            <person name="Wang Y."/>
            <person name="Lv Z."/>
            <person name="Lu X."/>
            <person name="Zhang F."/>
            <person name="Jiang W."/>
            <person name="Ma Y."/>
            <person name="Chen M."/>
            <person name="Hao X."/>
            <person name="Li L."/>
            <person name="Tang Y."/>
            <person name="Lv G."/>
            <person name="Zhou Y."/>
            <person name="Sun X."/>
            <person name="Brodelius P.E."/>
            <person name="Rose J.K.C."/>
            <person name="Tang K."/>
        </authorList>
    </citation>
    <scope>NUCLEOTIDE SEQUENCE [LARGE SCALE GENOMIC DNA]</scope>
    <source>
        <strain evidence="8">cv. Huhao1</strain>
        <tissue evidence="7">Leaf</tissue>
    </source>
</reference>
<protein>
    <submittedName>
        <fullName evidence="7">Kinesin-1</fullName>
    </submittedName>
</protein>
<evidence type="ECO:0000313" key="8">
    <source>
        <dbReference type="Proteomes" id="UP000245207"/>
    </source>
</evidence>
<keyword evidence="2" id="KW-0547">Nucleotide-binding</keyword>
<evidence type="ECO:0000256" key="4">
    <source>
        <dbReference type="ARBA" id="ARBA00023175"/>
    </source>
</evidence>
<evidence type="ECO:0000256" key="5">
    <source>
        <dbReference type="SAM" id="MobiDB-lite"/>
    </source>
</evidence>
<dbReference type="GO" id="GO:0007018">
    <property type="term" value="P:microtubule-based movement"/>
    <property type="evidence" value="ECO:0007669"/>
    <property type="project" value="InterPro"/>
</dbReference>
<organism evidence="7 8">
    <name type="scientific">Artemisia annua</name>
    <name type="common">Sweet wormwood</name>
    <dbReference type="NCBI Taxonomy" id="35608"/>
    <lineage>
        <taxon>Eukaryota</taxon>
        <taxon>Viridiplantae</taxon>
        <taxon>Streptophyta</taxon>
        <taxon>Embryophyta</taxon>
        <taxon>Tracheophyta</taxon>
        <taxon>Spermatophyta</taxon>
        <taxon>Magnoliopsida</taxon>
        <taxon>eudicotyledons</taxon>
        <taxon>Gunneridae</taxon>
        <taxon>Pentapetalae</taxon>
        <taxon>asterids</taxon>
        <taxon>campanulids</taxon>
        <taxon>Asterales</taxon>
        <taxon>Asteraceae</taxon>
        <taxon>Asteroideae</taxon>
        <taxon>Anthemideae</taxon>
        <taxon>Artemisiinae</taxon>
        <taxon>Artemisia</taxon>
    </lineage>
</organism>
<keyword evidence="4" id="KW-0505">Motor protein</keyword>
<feature type="region of interest" description="Disordered" evidence="5">
    <location>
        <begin position="71"/>
        <end position="93"/>
    </location>
</feature>
<sequence>MLQIQVFLYLVDLAGSEDPSKSGATGETLEETKGCFKRGSKMLMIVNVSPSSSSNGETLRLLQFAETSKSCEIGSSRHSIQNLETSAPPRPSS</sequence>
<gene>
    <name evidence="7" type="ORF">CTI12_AA547030</name>
</gene>
<keyword evidence="3" id="KW-0067">ATP-binding</keyword>
<evidence type="ECO:0000256" key="3">
    <source>
        <dbReference type="ARBA" id="ARBA00022840"/>
    </source>
</evidence>
<dbReference type="AlphaFoldDB" id="A0A2U1KZG1"/>
<dbReference type="InterPro" id="IPR036961">
    <property type="entry name" value="Kinesin_motor_dom_sf"/>
</dbReference>
<feature type="chain" id="PRO_5015613124" evidence="6">
    <location>
        <begin position="17"/>
        <end position="93"/>
    </location>
</feature>
<dbReference type="EMBL" id="PKPP01012586">
    <property type="protein sequence ID" value="PWA42152.1"/>
    <property type="molecule type" value="Genomic_DNA"/>
</dbReference>
<accession>A0A2U1KZG1</accession>